<dbReference type="InterPro" id="IPR011009">
    <property type="entry name" value="Kinase-like_dom_sf"/>
</dbReference>
<protein>
    <submittedName>
        <fullName evidence="2">Kinase-like domain-containing protein</fullName>
    </submittedName>
</protein>
<evidence type="ECO:0000259" key="1">
    <source>
        <dbReference type="PROSITE" id="PS50011"/>
    </source>
</evidence>
<dbReference type="PANTHER" id="PTHR44329">
    <property type="entry name" value="SERINE/THREONINE-PROTEIN KINASE TNNI3K-RELATED"/>
    <property type="match status" value="1"/>
</dbReference>
<comment type="caution">
    <text evidence="2">The sequence shown here is derived from an EMBL/GenBank/DDBJ whole genome shotgun (WGS) entry which is preliminary data.</text>
</comment>
<dbReference type="InterPro" id="IPR051681">
    <property type="entry name" value="Ser/Thr_Kinases-Pseudokinases"/>
</dbReference>
<evidence type="ECO:0000313" key="2">
    <source>
        <dbReference type="EMBL" id="KAF9457681.1"/>
    </source>
</evidence>
<name>A0A9P5XY16_9AGAR</name>
<dbReference type="SMART" id="SM00220">
    <property type="entry name" value="S_TKc"/>
    <property type="match status" value="1"/>
</dbReference>
<accession>A0A9P5XY16</accession>
<dbReference type="GO" id="GO:0004674">
    <property type="term" value="F:protein serine/threonine kinase activity"/>
    <property type="evidence" value="ECO:0007669"/>
    <property type="project" value="TreeGrafter"/>
</dbReference>
<dbReference type="PROSITE" id="PS50011">
    <property type="entry name" value="PROTEIN_KINASE_DOM"/>
    <property type="match status" value="1"/>
</dbReference>
<dbReference type="AlphaFoldDB" id="A0A9P5XY16"/>
<dbReference type="GO" id="GO:0005524">
    <property type="term" value="F:ATP binding"/>
    <property type="evidence" value="ECO:0007669"/>
    <property type="project" value="InterPro"/>
</dbReference>
<dbReference type="InterPro" id="IPR000719">
    <property type="entry name" value="Prot_kinase_dom"/>
</dbReference>
<feature type="domain" description="Protein kinase" evidence="1">
    <location>
        <begin position="222"/>
        <end position="493"/>
    </location>
</feature>
<sequence>MPPHSDSLQLPGLEEAFLLYLSELGELKKPVPVATAQAGVVDGNDQDEDEDEAWKDSLWNFSANHRQTIFSIPRASPCLQKNPPLRQGSQQGGLRVNVREELRRTQSLGPEGWGEGGSKDTQKNVTVAEITRTQSPSAENLDEGFRSITTKLTAVFEDVTQYKRLLKCGGENAQRLLDLFQALLYSSELDTGLRRRLVVAVQRLSQHSGLYPTCFGLEGVQLVGEDPVTAGSFGDIYRGSLQQQQVCLKVIRIYQASRVDYILKRFSQEVILWGQLSHTNLLPFYGLYRFRSRLCLVSPWMDNGDINSYLEKNPDANRILLALDVAAGISHLHENDIIHGDLKGVNILVAKSGRACLADFGLSSVTDAQILNWTSHSSAASKGGSTRWQAPELFDINDALVPNTKASDMYALSCVFYEIFTGNVPYIDILRDSAIMLKVRSGIRPARPPPSSPAWTGNGLTEKIWSLMLDCWAGDPNTRPTIGEAIDRLHVFRPVDQRPVESRDMVSPISFRNTLDSYFGTPKLQELEALISDITTKNPLEL</sequence>
<dbReference type="InterPro" id="IPR008271">
    <property type="entry name" value="Ser/Thr_kinase_AS"/>
</dbReference>
<dbReference type="OrthoDB" id="122279at2759"/>
<dbReference type="Pfam" id="PF07714">
    <property type="entry name" value="PK_Tyr_Ser-Thr"/>
    <property type="match status" value="1"/>
</dbReference>
<keyword evidence="2" id="KW-0808">Transferase</keyword>
<gene>
    <name evidence="2" type="ORF">BDZ94DRAFT_1272602</name>
</gene>
<reference evidence="2" key="1">
    <citation type="submission" date="2020-11" db="EMBL/GenBank/DDBJ databases">
        <authorList>
            <consortium name="DOE Joint Genome Institute"/>
            <person name="Ahrendt S."/>
            <person name="Riley R."/>
            <person name="Andreopoulos W."/>
            <person name="Labutti K."/>
            <person name="Pangilinan J."/>
            <person name="Ruiz-Duenas F.J."/>
            <person name="Barrasa J.M."/>
            <person name="Sanchez-Garcia M."/>
            <person name="Camarero S."/>
            <person name="Miyauchi S."/>
            <person name="Serrano A."/>
            <person name="Linde D."/>
            <person name="Babiker R."/>
            <person name="Drula E."/>
            <person name="Ayuso-Fernandez I."/>
            <person name="Pacheco R."/>
            <person name="Padilla G."/>
            <person name="Ferreira P."/>
            <person name="Barriuso J."/>
            <person name="Kellner H."/>
            <person name="Castanera R."/>
            <person name="Alfaro M."/>
            <person name="Ramirez L."/>
            <person name="Pisabarro A.G."/>
            <person name="Kuo A."/>
            <person name="Tritt A."/>
            <person name="Lipzen A."/>
            <person name="He G."/>
            <person name="Yan M."/>
            <person name="Ng V."/>
            <person name="Cullen D."/>
            <person name="Martin F."/>
            <person name="Rosso M.-N."/>
            <person name="Henrissat B."/>
            <person name="Hibbett D."/>
            <person name="Martinez A.T."/>
            <person name="Grigoriev I.V."/>
        </authorList>
    </citation>
    <scope>NUCLEOTIDE SEQUENCE</scope>
    <source>
        <strain evidence="2">CBS 247.69</strain>
    </source>
</reference>
<keyword evidence="3" id="KW-1185">Reference proteome</keyword>
<dbReference type="EMBL" id="MU150362">
    <property type="protein sequence ID" value="KAF9457681.1"/>
    <property type="molecule type" value="Genomic_DNA"/>
</dbReference>
<dbReference type="PROSITE" id="PS00108">
    <property type="entry name" value="PROTEIN_KINASE_ST"/>
    <property type="match status" value="1"/>
</dbReference>
<dbReference type="InterPro" id="IPR001245">
    <property type="entry name" value="Ser-Thr/Tyr_kinase_cat_dom"/>
</dbReference>
<dbReference type="SUPFAM" id="SSF56112">
    <property type="entry name" value="Protein kinase-like (PK-like)"/>
    <property type="match status" value="1"/>
</dbReference>
<organism evidence="2 3">
    <name type="scientific">Collybia nuda</name>
    <dbReference type="NCBI Taxonomy" id="64659"/>
    <lineage>
        <taxon>Eukaryota</taxon>
        <taxon>Fungi</taxon>
        <taxon>Dikarya</taxon>
        <taxon>Basidiomycota</taxon>
        <taxon>Agaricomycotina</taxon>
        <taxon>Agaricomycetes</taxon>
        <taxon>Agaricomycetidae</taxon>
        <taxon>Agaricales</taxon>
        <taxon>Tricholomatineae</taxon>
        <taxon>Clitocybaceae</taxon>
        <taxon>Collybia</taxon>
    </lineage>
</organism>
<proteinExistence type="predicted"/>
<dbReference type="PANTHER" id="PTHR44329:SF261">
    <property type="entry name" value="ZINC FINGER CONTAINING PROTEIN KINASE-RELATED"/>
    <property type="match status" value="1"/>
</dbReference>
<dbReference type="Proteomes" id="UP000807353">
    <property type="component" value="Unassembled WGS sequence"/>
</dbReference>
<keyword evidence="2" id="KW-0418">Kinase</keyword>
<dbReference type="Gene3D" id="1.10.510.10">
    <property type="entry name" value="Transferase(Phosphotransferase) domain 1"/>
    <property type="match status" value="1"/>
</dbReference>
<evidence type="ECO:0000313" key="3">
    <source>
        <dbReference type="Proteomes" id="UP000807353"/>
    </source>
</evidence>